<feature type="region of interest" description="Disordered" evidence="6">
    <location>
        <begin position="177"/>
        <end position="241"/>
    </location>
</feature>
<comment type="similarity">
    <text evidence="5">Belongs to the SAT4 family.</text>
</comment>
<evidence type="ECO:0000256" key="4">
    <source>
        <dbReference type="ARBA" id="ARBA00023136"/>
    </source>
</evidence>
<feature type="transmembrane region" description="Helical" evidence="7">
    <location>
        <begin position="130"/>
        <end position="155"/>
    </location>
</feature>
<organism evidence="9 10">
    <name type="scientific">Seiridium unicorne</name>
    <dbReference type="NCBI Taxonomy" id="138068"/>
    <lineage>
        <taxon>Eukaryota</taxon>
        <taxon>Fungi</taxon>
        <taxon>Dikarya</taxon>
        <taxon>Ascomycota</taxon>
        <taxon>Pezizomycotina</taxon>
        <taxon>Sordariomycetes</taxon>
        <taxon>Xylariomycetidae</taxon>
        <taxon>Amphisphaeriales</taxon>
        <taxon>Sporocadaceae</taxon>
        <taxon>Seiridium</taxon>
    </lineage>
</organism>
<dbReference type="PANTHER" id="PTHR33048:SF160">
    <property type="entry name" value="SAT4 FAMILY MEMBRANE PROTEIN"/>
    <property type="match status" value="1"/>
</dbReference>
<feature type="domain" description="Rhodopsin" evidence="8">
    <location>
        <begin position="1"/>
        <end position="151"/>
    </location>
</feature>
<accession>A0ABR2UGS8</accession>
<keyword evidence="4 7" id="KW-0472">Membrane</keyword>
<feature type="transmembrane region" description="Helical" evidence="7">
    <location>
        <begin position="68"/>
        <end position="86"/>
    </location>
</feature>
<evidence type="ECO:0000313" key="10">
    <source>
        <dbReference type="Proteomes" id="UP001408356"/>
    </source>
</evidence>
<reference evidence="9 10" key="1">
    <citation type="journal article" date="2024" name="J. Plant Pathol.">
        <title>Sequence and assembly of the genome of Seiridium unicorne, isolate CBS 538.82, causal agent of cypress canker disease.</title>
        <authorList>
            <person name="Scali E."/>
            <person name="Rocca G.D."/>
            <person name="Danti R."/>
            <person name="Garbelotto M."/>
            <person name="Barberini S."/>
            <person name="Baroncelli R."/>
            <person name="Emiliani G."/>
        </authorList>
    </citation>
    <scope>NUCLEOTIDE SEQUENCE [LARGE SCALE GENOMIC DNA]</scope>
    <source>
        <strain evidence="9 10">BM-138-508</strain>
    </source>
</reference>
<feature type="transmembrane region" description="Helical" evidence="7">
    <location>
        <begin position="98"/>
        <end position="118"/>
    </location>
</feature>
<dbReference type="EMBL" id="JARVKF010000434">
    <property type="protein sequence ID" value="KAK9413827.1"/>
    <property type="molecule type" value="Genomic_DNA"/>
</dbReference>
<evidence type="ECO:0000256" key="5">
    <source>
        <dbReference type="ARBA" id="ARBA00038359"/>
    </source>
</evidence>
<keyword evidence="2 7" id="KW-0812">Transmembrane</keyword>
<keyword evidence="3 7" id="KW-1133">Transmembrane helix</keyword>
<evidence type="ECO:0000256" key="1">
    <source>
        <dbReference type="ARBA" id="ARBA00004141"/>
    </source>
</evidence>
<dbReference type="Pfam" id="PF20684">
    <property type="entry name" value="Fung_rhodopsin"/>
    <property type="match status" value="1"/>
</dbReference>
<sequence>MRIFVPTGQRNFMFWACQFFLWANIIFAVSMVITNNIACVPYEYNWNKLIAGSCNIVNQSQTNLGSSIFNFILDVLVFFLPQRAIWQLKMSRKKKIGVSMVFMIGLAAIVATAIRLGVTLVNVNSEDYTYTFSAVMMCALGEALGGFIVLCGVTFPKVTSSVMESRWMSSMRSWTHFSSKGTHSTQEHRDYPKSLTPRSDYSRMKERSDVQLQPLRTTVTAPPEWDYDDDAGARHVPRTTV</sequence>
<feature type="compositionally biased region" description="Basic and acidic residues" evidence="6">
    <location>
        <begin position="200"/>
        <end position="209"/>
    </location>
</feature>
<proteinExistence type="inferred from homology"/>
<protein>
    <recommendedName>
        <fullName evidence="8">Rhodopsin domain-containing protein</fullName>
    </recommendedName>
</protein>
<comment type="subcellular location">
    <subcellularLocation>
        <location evidence="1">Membrane</location>
        <topology evidence="1">Multi-pass membrane protein</topology>
    </subcellularLocation>
</comment>
<feature type="transmembrane region" description="Helical" evidence="7">
    <location>
        <begin position="12"/>
        <end position="33"/>
    </location>
</feature>
<evidence type="ECO:0000256" key="2">
    <source>
        <dbReference type="ARBA" id="ARBA00022692"/>
    </source>
</evidence>
<evidence type="ECO:0000259" key="8">
    <source>
        <dbReference type="Pfam" id="PF20684"/>
    </source>
</evidence>
<comment type="caution">
    <text evidence="9">The sequence shown here is derived from an EMBL/GenBank/DDBJ whole genome shotgun (WGS) entry which is preliminary data.</text>
</comment>
<dbReference type="PANTHER" id="PTHR33048">
    <property type="entry name" value="PTH11-LIKE INTEGRAL MEMBRANE PROTEIN (AFU_ORTHOLOGUE AFUA_5G11245)"/>
    <property type="match status" value="1"/>
</dbReference>
<dbReference type="InterPro" id="IPR049326">
    <property type="entry name" value="Rhodopsin_dom_fungi"/>
</dbReference>
<evidence type="ECO:0000256" key="3">
    <source>
        <dbReference type="ARBA" id="ARBA00022989"/>
    </source>
</evidence>
<feature type="compositionally biased region" description="Polar residues" evidence="6">
    <location>
        <begin position="210"/>
        <end position="220"/>
    </location>
</feature>
<dbReference type="Proteomes" id="UP001408356">
    <property type="component" value="Unassembled WGS sequence"/>
</dbReference>
<keyword evidence="10" id="KW-1185">Reference proteome</keyword>
<evidence type="ECO:0000256" key="7">
    <source>
        <dbReference type="SAM" id="Phobius"/>
    </source>
</evidence>
<evidence type="ECO:0000256" key="6">
    <source>
        <dbReference type="SAM" id="MobiDB-lite"/>
    </source>
</evidence>
<name>A0ABR2UGS8_9PEZI</name>
<gene>
    <name evidence="9" type="ORF">SUNI508_11645</name>
</gene>
<dbReference type="InterPro" id="IPR052337">
    <property type="entry name" value="SAT4-like"/>
</dbReference>
<evidence type="ECO:0000313" key="9">
    <source>
        <dbReference type="EMBL" id="KAK9413827.1"/>
    </source>
</evidence>